<feature type="region of interest" description="Disordered" evidence="1">
    <location>
        <begin position="1"/>
        <end position="57"/>
    </location>
</feature>
<dbReference type="EMBL" id="JBHUOF010000011">
    <property type="protein sequence ID" value="MFD2799670.1"/>
    <property type="molecule type" value="Genomic_DNA"/>
</dbReference>
<name>A0ABW5W9L0_9PSEU</name>
<dbReference type="RefSeq" id="WP_377390119.1">
    <property type="nucleotide sequence ID" value="NZ_JBHSAN010000020.1"/>
</dbReference>
<evidence type="ECO:0000313" key="3">
    <source>
        <dbReference type="Proteomes" id="UP001597478"/>
    </source>
</evidence>
<protein>
    <recommendedName>
        <fullName evidence="4">Small hydrophilic protein</fullName>
    </recommendedName>
</protein>
<keyword evidence="3" id="KW-1185">Reference proteome</keyword>
<accession>A0ABW5W9L0</accession>
<proteinExistence type="predicted"/>
<feature type="compositionally biased region" description="Basic and acidic residues" evidence="1">
    <location>
        <begin position="11"/>
        <end position="43"/>
    </location>
</feature>
<sequence length="57" mass="6319">MTDTNDAPQPDEGKLERSQRLIDEAKQAVKDDQELARRQENRDVTPSGNEGPGGRPT</sequence>
<evidence type="ECO:0000256" key="1">
    <source>
        <dbReference type="SAM" id="MobiDB-lite"/>
    </source>
</evidence>
<dbReference type="Proteomes" id="UP001597478">
    <property type="component" value="Unassembled WGS sequence"/>
</dbReference>
<evidence type="ECO:0000313" key="2">
    <source>
        <dbReference type="EMBL" id="MFD2799670.1"/>
    </source>
</evidence>
<evidence type="ECO:0008006" key="4">
    <source>
        <dbReference type="Google" id="ProtNLM"/>
    </source>
</evidence>
<gene>
    <name evidence="2" type="ORF">ACFS2C_09715</name>
</gene>
<comment type="caution">
    <text evidence="2">The sequence shown here is derived from an EMBL/GenBank/DDBJ whole genome shotgun (WGS) entry which is preliminary data.</text>
</comment>
<organism evidence="2 3">
    <name type="scientific">Prauserella oleivorans</name>
    <dbReference type="NCBI Taxonomy" id="1478153"/>
    <lineage>
        <taxon>Bacteria</taxon>
        <taxon>Bacillati</taxon>
        <taxon>Actinomycetota</taxon>
        <taxon>Actinomycetes</taxon>
        <taxon>Pseudonocardiales</taxon>
        <taxon>Pseudonocardiaceae</taxon>
        <taxon>Prauserella</taxon>
    </lineage>
</organism>
<reference evidence="3" key="1">
    <citation type="journal article" date="2019" name="Int. J. Syst. Evol. Microbiol.">
        <title>The Global Catalogue of Microorganisms (GCM) 10K type strain sequencing project: providing services to taxonomists for standard genome sequencing and annotation.</title>
        <authorList>
            <consortium name="The Broad Institute Genomics Platform"/>
            <consortium name="The Broad Institute Genome Sequencing Center for Infectious Disease"/>
            <person name="Wu L."/>
            <person name="Ma J."/>
        </authorList>
    </citation>
    <scope>NUCLEOTIDE SEQUENCE [LARGE SCALE GENOMIC DNA]</scope>
    <source>
        <strain evidence="3">IBRC-M 10906</strain>
    </source>
</reference>